<keyword evidence="1" id="KW-0472">Membrane</keyword>
<feature type="transmembrane region" description="Helical" evidence="1">
    <location>
        <begin position="9"/>
        <end position="28"/>
    </location>
</feature>
<protein>
    <recommendedName>
        <fullName evidence="4">DUF2178 domain-containing protein</fullName>
    </recommendedName>
</protein>
<evidence type="ECO:0000313" key="2">
    <source>
        <dbReference type="EMBL" id="GAA5519783.1"/>
    </source>
</evidence>
<comment type="caution">
    <text evidence="2">The sequence shown here is derived from an EMBL/GenBank/DDBJ whole genome shotgun (WGS) entry which is preliminary data.</text>
</comment>
<feature type="transmembrane region" description="Helical" evidence="1">
    <location>
        <begin position="83"/>
        <end position="103"/>
    </location>
</feature>
<proteinExistence type="predicted"/>
<keyword evidence="1" id="KW-1133">Transmembrane helix</keyword>
<evidence type="ECO:0000256" key="1">
    <source>
        <dbReference type="SAM" id="Phobius"/>
    </source>
</evidence>
<gene>
    <name evidence="2" type="ORF">Lsed01_02240</name>
</gene>
<evidence type="ECO:0008006" key="4">
    <source>
        <dbReference type="Google" id="ProtNLM"/>
    </source>
</evidence>
<feature type="transmembrane region" description="Helical" evidence="1">
    <location>
        <begin position="109"/>
        <end position="133"/>
    </location>
</feature>
<evidence type="ECO:0000313" key="3">
    <source>
        <dbReference type="Proteomes" id="UP001426770"/>
    </source>
</evidence>
<dbReference type="Proteomes" id="UP001426770">
    <property type="component" value="Unassembled WGS sequence"/>
</dbReference>
<feature type="transmembrane region" description="Helical" evidence="1">
    <location>
        <begin position="40"/>
        <end position="62"/>
    </location>
</feature>
<keyword evidence="3" id="KW-1185">Reference proteome</keyword>
<dbReference type="EMBL" id="BAABRR010000013">
    <property type="protein sequence ID" value="GAA5519783.1"/>
    <property type="molecule type" value="Genomic_DNA"/>
</dbReference>
<sequence length="138" mass="14909">MSFELRGQVAYGFAALVTTAVYVAWLAIQLDSTPAADVDYTSALFRAIVASIVIHAIGRSIVRGRGPRAELTDQRDKEIGRRADALAFYAFSIFALGPMVLAIREADAFWIANALFLAYALAAVFGVGARVVLDRRGL</sequence>
<accession>A0ABP9WKL9</accession>
<dbReference type="RefSeq" id="WP_286215490.1">
    <property type="nucleotide sequence ID" value="NZ_AP027736.1"/>
</dbReference>
<reference evidence="2 3" key="1">
    <citation type="submission" date="2024-02" db="EMBL/GenBank/DDBJ databases">
        <title>Lysinimicrobium sediminis NBRC 112286.</title>
        <authorList>
            <person name="Ichikawa N."/>
            <person name="Katano-Makiyama Y."/>
            <person name="Hidaka K."/>
        </authorList>
    </citation>
    <scope>NUCLEOTIDE SEQUENCE [LARGE SCALE GENOMIC DNA]</scope>
    <source>
        <strain evidence="2 3">NBRC 112286</strain>
    </source>
</reference>
<organism evidence="2 3">
    <name type="scientific">Demequina sediminis</name>
    <dbReference type="NCBI Taxonomy" id="1930058"/>
    <lineage>
        <taxon>Bacteria</taxon>
        <taxon>Bacillati</taxon>
        <taxon>Actinomycetota</taxon>
        <taxon>Actinomycetes</taxon>
        <taxon>Micrococcales</taxon>
        <taxon>Demequinaceae</taxon>
        <taxon>Demequina</taxon>
    </lineage>
</organism>
<name>A0ABP9WKL9_9MICO</name>
<keyword evidence="1" id="KW-0812">Transmembrane</keyword>